<protein>
    <submittedName>
        <fullName evidence="1">Uncharacterized protein</fullName>
    </submittedName>
</protein>
<proteinExistence type="predicted"/>
<evidence type="ECO:0000313" key="2">
    <source>
        <dbReference type="Proteomes" id="UP000075304"/>
    </source>
</evidence>
<gene>
    <name evidence="1" type="ORF">B4099_1026</name>
</gene>
<dbReference type="EMBL" id="LQYI01000099">
    <property type="protein sequence ID" value="KYC64510.1"/>
    <property type="molecule type" value="Genomic_DNA"/>
</dbReference>
<comment type="caution">
    <text evidence="1">The sequence shown here is derived from an EMBL/GenBank/DDBJ whole genome shotgun (WGS) entry which is preliminary data.</text>
</comment>
<accession>A0A150K4H0</accession>
<dbReference type="AlphaFoldDB" id="A0A150K4H0"/>
<sequence>MYAYSGTCFCILRFEENPKWLAIWGTFWERFAGMNSD</sequence>
<organism evidence="1 2">
    <name type="scientific">Heyndrickxia coagulans</name>
    <name type="common">Weizmannia coagulans</name>
    <dbReference type="NCBI Taxonomy" id="1398"/>
    <lineage>
        <taxon>Bacteria</taxon>
        <taxon>Bacillati</taxon>
        <taxon>Bacillota</taxon>
        <taxon>Bacilli</taxon>
        <taxon>Bacillales</taxon>
        <taxon>Bacillaceae</taxon>
        <taxon>Heyndrickxia</taxon>
    </lineage>
</organism>
<reference evidence="1 2" key="1">
    <citation type="submission" date="2016-01" db="EMBL/GenBank/DDBJ databases">
        <title>Genome Sequences of Twelve Sporeforming Bacillus Species Isolated from Foods.</title>
        <authorList>
            <person name="Berendsen E.M."/>
            <person name="Wells-Bennik M.H."/>
            <person name="Krawcyk A.O."/>
            <person name="De Jong A."/>
            <person name="Holsappel S."/>
            <person name="Eijlander R.T."/>
            <person name="Kuipers O.P."/>
        </authorList>
    </citation>
    <scope>NUCLEOTIDE SEQUENCE [LARGE SCALE GENOMIC DNA]</scope>
    <source>
        <strain evidence="1 2">B4099</strain>
    </source>
</reference>
<dbReference type="Proteomes" id="UP000075304">
    <property type="component" value="Unassembled WGS sequence"/>
</dbReference>
<dbReference type="PATRIC" id="fig|1398.25.peg.616"/>
<evidence type="ECO:0000313" key="1">
    <source>
        <dbReference type="EMBL" id="KYC64510.1"/>
    </source>
</evidence>
<name>A0A150K4H0_HEYCO</name>